<dbReference type="Proteomes" id="UP000215559">
    <property type="component" value="Unassembled WGS sequence"/>
</dbReference>
<evidence type="ECO:0000256" key="1">
    <source>
        <dbReference type="SAM" id="Phobius"/>
    </source>
</evidence>
<keyword evidence="1" id="KW-0812">Transmembrane</keyword>
<name>A0A235BPL0_UNCW3</name>
<organism evidence="2 3">
    <name type="scientific">candidate division WOR-3 bacterium JGI_Cruoil_03_51_56</name>
    <dbReference type="NCBI Taxonomy" id="1973747"/>
    <lineage>
        <taxon>Bacteria</taxon>
        <taxon>Bacteria division WOR-3</taxon>
    </lineage>
</organism>
<evidence type="ECO:0000313" key="2">
    <source>
        <dbReference type="EMBL" id="OYD14258.1"/>
    </source>
</evidence>
<feature type="transmembrane region" description="Helical" evidence="1">
    <location>
        <begin position="328"/>
        <end position="349"/>
    </location>
</feature>
<feature type="transmembrane region" description="Helical" evidence="1">
    <location>
        <begin position="12"/>
        <end position="30"/>
    </location>
</feature>
<proteinExistence type="predicted"/>
<dbReference type="AlphaFoldDB" id="A0A235BPL0"/>
<sequence length="423" mass="49538">MRFVEKKHKLRVAYFFIVLIWTAAAALPQFQNQPKLPQEIGLIDSLTEAIANPVIRNRHDFRMLKELCNSLPDIETADETVQARLDRLHNIAANLSGEFLFLEYEPVRNIFLVAWPSLTEVEKQNLTNMMLDAYARIRTIFCDSIGVKPPRGFIFVVIPVVETDFVSVFSEMRKEKVGAFIEYSRWIVVPLKHHKPGLGGEYYRLFYDYFEHELTHAFVNTNIGIRTAMALPKWFHEMVAVSFGQEETPIITPDISVKMSISKEYQEYFDLAQYLRGKFGSNAYYQFIRTTMERKSANAGLKEVYGYESYESLRKEWRDALNRQRTRGIILIVGIVAALTVLWVIVSTIKRKRRSKEFKRLLQQARTDFAAERWLDARMAYEKLQTGRFDFLRDPEINKEIEEHLDKIDQASSKDWTWSTTER</sequence>
<gene>
    <name evidence="2" type="ORF">CH330_09100</name>
</gene>
<protein>
    <recommendedName>
        <fullName evidence="4">Peptidase MA-like domain-containing protein</fullName>
    </recommendedName>
</protein>
<comment type="caution">
    <text evidence="2">The sequence shown here is derived from an EMBL/GenBank/DDBJ whole genome shotgun (WGS) entry which is preliminary data.</text>
</comment>
<evidence type="ECO:0008006" key="4">
    <source>
        <dbReference type="Google" id="ProtNLM"/>
    </source>
</evidence>
<accession>A0A235BPL0</accession>
<keyword evidence="1" id="KW-0472">Membrane</keyword>
<evidence type="ECO:0000313" key="3">
    <source>
        <dbReference type="Proteomes" id="UP000215559"/>
    </source>
</evidence>
<dbReference type="EMBL" id="NOZP01000172">
    <property type="protein sequence ID" value="OYD14258.1"/>
    <property type="molecule type" value="Genomic_DNA"/>
</dbReference>
<reference evidence="2 3" key="1">
    <citation type="submission" date="2017-07" db="EMBL/GenBank/DDBJ databases">
        <title>Recovery of genomes from metagenomes via a dereplication, aggregation, and scoring strategy.</title>
        <authorList>
            <person name="Sieber C.M."/>
            <person name="Probst A.J."/>
            <person name="Sharrar A."/>
            <person name="Thomas B.C."/>
            <person name="Hess M."/>
            <person name="Tringe S.G."/>
            <person name="Banfield J.F."/>
        </authorList>
    </citation>
    <scope>NUCLEOTIDE SEQUENCE [LARGE SCALE GENOMIC DNA]</scope>
    <source>
        <strain evidence="2">JGI_Cruoil_03_51_56</strain>
    </source>
</reference>
<keyword evidence="1" id="KW-1133">Transmembrane helix</keyword>